<accession>A0A443JBY3</accession>
<gene>
    <name evidence="3" type="ORF">D2T30_17290</name>
</gene>
<dbReference type="Gene3D" id="3.90.1530.30">
    <property type="match status" value="1"/>
</dbReference>
<dbReference type="Proteomes" id="UP000284476">
    <property type="component" value="Unassembled WGS sequence"/>
</dbReference>
<dbReference type="SMART" id="SM00470">
    <property type="entry name" value="ParB"/>
    <property type="match status" value="1"/>
</dbReference>
<name>A0A443JBY3_9RHOB</name>
<dbReference type="EMBL" id="SAUZ01000022">
    <property type="protein sequence ID" value="RWR17998.1"/>
    <property type="molecule type" value="Genomic_DNA"/>
</dbReference>
<comment type="caution">
    <text evidence="3">The sequence shown here is derived from an EMBL/GenBank/DDBJ whole genome shotgun (WGS) entry which is preliminary data.</text>
</comment>
<feature type="domain" description="ParB-like N-terminal" evidence="2">
    <location>
        <begin position="75"/>
        <end position="170"/>
    </location>
</feature>
<dbReference type="GO" id="GO:0005694">
    <property type="term" value="C:chromosome"/>
    <property type="evidence" value="ECO:0007669"/>
    <property type="project" value="TreeGrafter"/>
</dbReference>
<dbReference type="RefSeq" id="WP_128209908.1">
    <property type="nucleotide sequence ID" value="NZ_JBHRSO010000040.1"/>
</dbReference>
<feature type="region of interest" description="Disordered" evidence="1">
    <location>
        <begin position="1"/>
        <end position="21"/>
    </location>
</feature>
<dbReference type="InterPro" id="IPR037972">
    <property type="entry name" value="RepB_N"/>
</dbReference>
<sequence length="325" mass="35092">MARRRLTPPNPAPLTEEKDTIPAGIETKSMFPMGVARTVSRPPIAQVAGEASALSALEDLTAEMARARAEGRIVQRIALDDIAVDHLMRDRMTVDGEEMEGLVASIRARGQQVPVEVLDRGEGAVPRYGLISGWRRVFALRETGAETALAILRAPATAAEAYVAMVEENEIRADISFYERARVVVKALEQGVYPDPKSALQGLFGNVSRAKRSKIKSFMTIVSALDGALRFPAAISEKAGLDLVRRIEAEPDLTARLTARLTEEAPHTPGAELAILAARPEPATPAPARIEAEAHYDPATRTIRISGAGVDEALLAALRRWLAAR</sequence>
<dbReference type="SUPFAM" id="SSF110849">
    <property type="entry name" value="ParB/Sulfiredoxin"/>
    <property type="match status" value="1"/>
</dbReference>
<evidence type="ECO:0000256" key="1">
    <source>
        <dbReference type="SAM" id="MobiDB-lite"/>
    </source>
</evidence>
<dbReference type="InterPro" id="IPR003115">
    <property type="entry name" value="ParB_N"/>
</dbReference>
<dbReference type="GO" id="GO:0007059">
    <property type="term" value="P:chromosome segregation"/>
    <property type="evidence" value="ECO:0007669"/>
    <property type="project" value="TreeGrafter"/>
</dbReference>
<reference evidence="3 4" key="2">
    <citation type="submission" date="2019-01" db="EMBL/GenBank/DDBJ databases">
        <authorList>
            <person name="Li Y."/>
        </authorList>
    </citation>
    <scope>NUCLEOTIDE SEQUENCE [LARGE SCALE GENOMIC DNA]</scope>
    <source>
        <strain evidence="3 4">SK2B-1</strain>
    </source>
</reference>
<proteinExistence type="predicted"/>
<protein>
    <submittedName>
        <fullName evidence="3">Chromosome partitioning protein</fullName>
    </submittedName>
</protein>
<organism evidence="3 4">
    <name type="scientific">Paenirhodobacter populi</name>
    <dbReference type="NCBI Taxonomy" id="2306993"/>
    <lineage>
        <taxon>Bacteria</taxon>
        <taxon>Pseudomonadati</taxon>
        <taxon>Pseudomonadota</taxon>
        <taxon>Alphaproteobacteria</taxon>
        <taxon>Rhodobacterales</taxon>
        <taxon>Rhodobacter group</taxon>
        <taxon>Paenirhodobacter</taxon>
    </lineage>
</organism>
<dbReference type="InterPro" id="IPR050336">
    <property type="entry name" value="Chromosome_partition/occlusion"/>
</dbReference>
<dbReference type="CDD" id="cd16405">
    <property type="entry name" value="RepB_like_N"/>
    <property type="match status" value="1"/>
</dbReference>
<dbReference type="Pfam" id="PF02195">
    <property type="entry name" value="ParB_N"/>
    <property type="match status" value="1"/>
</dbReference>
<evidence type="ECO:0000313" key="3">
    <source>
        <dbReference type="EMBL" id="RWR17998.1"/>
    </source>
</evidence>
<dbReference type="AlphaFoldDB" id="A0A443JBY3"/>
<dbReference type="PANTHER" id="PTHR33375">
    <property type="entry name" value="CHROMOSOME-PARTITIONING PROTEIN PARB-RELATED"/>
    <property type="match status" value="1"/>
</dbReference>
<reference evidence="3 4" key="1">
    <citation type="submission" date="2019-01" db="EMBL/GenBank/DDBJ databases">
        <title>Sinorhodobacter populi sp. nov. isolated from the symptomatic bark tissue of Populus euramericana canker.</title>
        <authorList>
            <person name="Xu G."/>
        </authorList>
    </citation>
    <scope>NUCLEOTIDE SEQUENCE [LARGE SCALE GENOMIC DNA]</scope>
    <source>
        <strain evidence="3 4">SK2B-1</strain>
    </source>
</reference>
<evidence type="ECO:0000313" key="4">
    <source>
        <dbReference type="Proteomes" id="UP000284476"/>
    </source>
</evidence>
<dbReference type="PANTHER" id="PTHR33375:SF1">
    <property type="entry name" value="CHROMOSOME-PARTITIONING PROTEIN PARB-RELATED"/>
    <property type="match status" value="1"/>
</dbReference>
<evidence type="ECO:0000259" key="2">
    <source>
        <dbReference type="SMART" id="SM00470"/>
    </source>
</evidence>
<dbReference type="InterPro" id="IPR036086">
    <property type="entry name" value="ParB/Sulfiredoxin_sf"/>
</dbReference>